<dbReference type="EMBL" id="LDWR01000048">
    <property type="protein sequence ID" value="KML50005.1"/>
    <property type="molecule type" value="Genomic_DNA"/>
</dbReference>
<dbReference type="PATRIC" id="fig|292.27.peg.5921"/>
<accession>A0A0J5WLQ2</accession>
<name>A0A0J5WLQ2_BURCE</name>
<evidence type="ECO:0000313" key="1">
    <source>
        <dbReference type="EMBL" id="KML50005.1"/>
    </source>
</evidence>
<evidence type="ECO:0000313" key="2">
    <source>
        <dbReference type="Proteomes" id="UP000036338"/>
    </source>
</evidence>
<dbReference type="Proteomes" id="UP000036338">
    <property type="component" value="Unassembled WGS sequence"/>
</dbReference>
<gene>
    <name evidence="1" type="ORF">VL15_27590</name>
</gene>
<organism evidence="1 2">
    <name type="scientific">Burkholderia cepacia</name>
    <name type="common">Pseudomonas cepacia</name>
    <dbReference type="NCBI Taxonomy" id="292"/>
    <lineage>
        <taxon>Bacteria</taxon>
        <taxon>Pseudomonadati</taxon>
        <taxon>Pseudomonadota</taxon>
        <taxon>Betaproteobacteria</taxon>
        <taxon>Burkholderiales</taxon>
        <taxon>Burkholderiaceae</taxon>
        <taxon>Burkholderia</taxon>
        <taxon>Burkholderia cepacia complex</taxon>
    </lineage>
</organism>
<dbReference type="AlphaFoldDB" id="A0A0J5WLQ2"/>
<protein>
    <submittedName>
        <fullName evidence="1">Uncharacterized protein</fullName>
    </submittedName>
</protein>
<comment type="caution">
    <text evidence="1">The sequence shown here is derived from an EMBL/GenBank/DDBJ whole genome shotgun (WGS) entry which is preliminary data.</text>
</comment>
<reference evidence="1 2" key="1">
    <citation type="submission" date="2015-05" db="EMBL/GenBank/DDBJ databases">
        <title>Draft genome of Burkholderia cepacia LK29.</title>
        <authorList>
            <person name="Chan X.Y."/>
        </authorList>
    </citation>
    <scope>NUCLEOTIDE SEQUENCE [LARGE SCALE GENOMIC DNA]</scope>
    <source>
        <strain evidence="1 2">LK29</strain>
    </source>
</reference>
<sequence length="65" mass="7681">MRHLGKIFALLIDFSTLSEKSRREFLTMMNEYLLMSPAQRRRAINEWKMQQEGGQHDEPRGSANQ</sequence>
<proteinExistence type="predicted"/>